<dbReference type="Proteomes" id="UP001652264">
    <property type="component" value="Unassembled WGS sequence"/>
</dbReference>
<dbReference type="EMBL" id="JANVAD010000005">
    <property type="protein sequence ID" value="MCS6523085.1"/>
    <property type="molecule type" value="Genomic_DNA"/>
</dbReference>
<name>A0ABT2HIM1_9MICO</name>
<keyword evidence="1" id="KW-0812">Transmembrane</keyword>
<accession>A0ABT2HIM1</accession>
<comment type="caution">
    <text evidence="2">The sequence shown here is derived from an EMBL/GenBank/DDBJ whole genome shotgun (WGS) entry which is preliminary data.</text>
</comment>
<dbReference type="GeneID" id="95322853"/>
<keyword evidence="3" id="KW-1185">Reference proteome</keyword>
<feature type="transmembrane region" description="Helical" evidence="1">
    <location>
        <begin position="43"/>
        <end position="66"/>
    </location>
</feature>
<organism evidence="2 3">
    <name type="scientific">Curtobacterium citreum</name>
    <dbReference type="NCBI Taxonomy" id="2036"/>
    <lineage>
        <taxon>Bacteria</taxon>
        <taxon>Bacillati</taxon>
        <taxon>Actinomycetota</taxon>
        <taxon>Actinomycetes</taxon>
        <taxon>Micrococcales</taxon>
        <taxon>Microbacteriaceae</taxon>
        <taxon>Curtobacterium</taxon>
    </lineage>
</organism>
<evidence type="ECO:0000313" key="3">
    <source>
        <dbReference type="Proteomes" id="UP001652264"/>
    </source>
</evidence>
<feature type="transmembrane region" description="Helical" evidence="1">
    <location>
        <begin position="12"/>
        <end position="31"/>
    </location>
</feature>
<keyword evidence="1" id="KW-0472">Membrane</keyword>
<proteinExistence type="predicted"/>
<gene>
    <name evidence="2" type="ORF">NYQ28_10960</name>
</gene>
<dbReference type="RefSeq" id="WP_141860070.1">
    <property type="nucleotide sequence ID" value="NZ_BMNV01000007.1"/>
</dbReference>
<evidence type="ECO:0000256" key="1">
    <source>
        <dbReference type="SAM" id="Phobius"/>
    </source>
</evidence>
<keyword evidence="1" id="KW-1133">Transmembrane helix</keyword>
<sequence length="151" mass="15303">MFRERHLAPSSIRILGVVVTAGSAAGLAASIPSLPTRTGADASALVVALGVGIALGLSAATQTLLITVRDGTLVIQLTPFFRKTVLTTQVASVSATTINPAGYGGVGIRRAPGKPPAVFQRGGSAAKLQMRDGSTLILECDDVPGLADALR</sequence>
<protein>
    <submittedName>
        <fullName evidence="2">Uncharacterized protein</fullName>
    </submittedName>
</protein>
<reference evidence="2 3" key="1">
    <citation type="submission" date="2022-08" db="EMBL/GenBank/DDBJ databases">
        <title>Taxonomy of Curtobacterium flaccumfaciens.</title>
        <authorList>
            <person name="Osdaghi E."/>
            <person name="Taghavi S.M."/>
            <person name="Hamidizade M."/>
            <person name="Abachi H."/>
            <person name="Fazliarab A."/>
            <person name="Baeyen S."/>
            <person name="Portier P."/>
            <person name="Van Vaerenbergh J."/>
            <person name="Jacques M.-A."/>
        </authorList>
    </citation>
    <scope>NUCLEOTIDE SEQUENCE [LARGE SCALE GENOMIC DNA]</scope>
    <source>
        <strain evidence="2 3">LMG8786T</strain>
    </source>
</reference>
<evidence type="ECO:0000313" key="2">
    <source>
        <dbReference type="EMBL" id="MCS6523085.1"/>
    </source>
</evidence>